<dbReference type="GO" id="GO:0016491">
    <property type="term" value="F:oxidoreductase activity"/>
    <property type="evidence" value="ECO:0007669"/>
    <property type="project" value="UniProtKB-UniRule"/>
</dbReference>
<dbReference type="Pfam" id="PF12838">
    <property type="entry name" value="Fer4_7"/>
    <property type="match status" value="1"/>
</dbReference>
<evidence type="ECO:0000256" key="1">
    <source>
        <dbReference type="ARBA" id="ARBA00022723"/>
    </source>
</evidence>
<keyword evidence="5" id="KW-0274">FAD</keyword>
<accession>A0A9Y1BM75</accession>
<comment type="similarity">
    <text evidence="5">Belongs to the HdrA family.</text>
</comment>
<proteinExistence type="inferred from homology"/>
<gene>
    <name evidence="8" type="ORF">K9W45_04000</name>
</gene>
<evidence type="ECO:0000256" key="5">
    <source>
        <dbReference type="RuleBase" id="RU366072"/>
    </source>
</evidence>
<keyword evidence="2 5" id="KW-0560">Oxidoreductase</keyword>
<dbReference type="Pfam" id="PF07992">
    <property type="entry name" value="Pyr_redox_2"/>
    <property type="match status" value="1"/>
</dbReference>
<dbReference type="PANTHER" id="PTHR43498:SF1">
    <property type="entry name" value="COB--COM HETERODISULFIDE REDUCTASE IRON-SULFUR SUBUNIT A"/>
    <property type="match status" value="1"/>
</dbReference>
<dbReference type="PANTHER" id="PTHR43498">
    <property type="entry name" value="FERREDOXIN:COB-COM HETERODISULFIDE REDUCTASE SUBUNIT A"/>
    <property type="match status" value="1"/>
</dbReference>
<dbReference type="InterPro" id="IPR023753">
    <property type="entry name" value="FAD/NAD-binding_dom"/>
</dbReference>
<comment type="cofactor">
    <cofactor evidence="5">
        <name>FAD</name>
        <dbReference type="ChEBI" id="CHEBI:57692"/>
    </cofactor>
</comment>
<dbReference type="EMBL" id="CP084166">
    <property type="protein sequence ID" value="UJG41633.1"/>
    <property type="molecule type" value="Genomic_DNA"/>
</dbReference>
<keyword evidence="5" id="KW-0004">4Fe-4S</keyword>
<keyword evidence="4 5" id="KW-0411">Iron-sulfur</keyword>
<dbReference type="GO" id="GO:0046872">
    <property type="term" value="F:metal ion binding"/>
    <property type="evidence" value="ECO:0007669"/>
    <property type="project" value="UniProtKB-KW"/>
</dbReference>
<sequence length="675" mass="75314">MMSEKVKIGVYVCHCGFNIAEMVDVKKVAEVLGKEEDVEVAKDFIFMCSDAGQKMIENDIKEKGINRVIVASCSPLLHEKTFQGVLERAGLNKFLFEHINIREQVSWVSKNKESATEKAIRLIRGGIAKIRKQQALEPILKKVTKSVAVIGGGVAGLISAKNLGEMGVDVTLIEKSPFIGGMVARWDKLFPNDENAQDIVRKLIEEVKDNKHIRILTNSQIVGGKGSLGGYSVTIETISRGIKRLPENIENILSSCPIEIDSPESFGLEKRKIVYKPEYICYPEEYAIDWDNLSDAKELEKYKKWVKESNLEEKFELEKTVTKEEINVGAIIFATGFEPYEPYEGEYGWKKHPNVVTLPQLIEILKRVDKNQTHFVYNGKEIKSVAFIHCVGSRQIEGEDIPGPDGKLNTYCSRYCCNATIHTANELKKLYPNLHVYEFYRDIRTYGLDDEDMYTKASKNDVIFLRFNNEYKPEVQILENEKYNFVISVKDQLSYYEEVDIPADMVVLSVGMVPPQIDDLVSIFTVSRGNDGFLLEAHPKLKPVETSSGIFLAGTAQGPMNASEAAAGATAAAVKVAAVVSKDELALSPFIARVDITKCDATGKCVEVCEYNAIEVTEVEVEKGKVERKAQVNPTLCVGGGTCVSACPNQAIRIVGWTNEQIEDMITAMIKEVKE</sequence>
<comment type="function">
    <text evidence="5">Part of a complex that catalyzes the reversible reduction of CoM-S-S-CoB to the thiol-coenzymes H-S-CoM (coenzyme M) and H-S-CoB (coenzyme B).</text>
</comment>
<dbReference type="GO" id="GO:0051539">
    <property type="term" value="F:4 iron, 4 sulfur cluster binding"/>
    <property type="evidence" value="ECO:0007669"/>
    <property type="project" value="UniProtKB-UniRule"/>
</dbReference>
<evidence type="ECO:0000313" key="8">
    <source>
        <dbReference type="EMBL" id="UJG41633.1"/>
    </source>
</evidence>
<keyword evidence="1 5" id="KW-0479">Metal-binding</keyword>
<protein>
    <recommendedName>
        <fullName evidence="5">CoB--CoM heterodisulfide reductase iron-sulfur subunit A</fullName>
        <ecNumber evidence="5">1.8.-.-</ecNumber>
    </recommendedName>
</protein>
<evidence type="ECO:0000256" key="4">
    <source>
        <dbReference type="ARBA" id="ARBA00023014"/>
    </source>
</evidence>
<dbReference type="Proteomes" id="UP001201020">
    <property type="component" value="Chromosome"/>
</dbReference>
<reference evidence="8" key="1">
    <citation type="journal article" date="2022" name="Nat. Microbiol.">
        <title>Unique mobile elements and scalable gene flow at the prokaryote-eukaryote boundary revealed by circularized Asgard archaea genomes.</title>
        <authorList>
            <person name="Wu F."/>
            <person name="Speth D.R."/>
            <person name="Philosof A."/>
            <person name="Cremiere A."/>
            <person name="Narayanan A."/>
            <person name="Barco R.A."/>
            <person name="Connon S.A."/>
            <person name="Amend J.P."/>
            <person name="Antoshechkin I.A."/>
            <person name="Orphan V.J."/>
        </authorList>
    </citation>
    <scope>NUCLEOTIDE SEQUENCE</scope>
    <source>
        <strain evidence="8">PM71</strain>
    </source>
</reference>
<dbReference type="AlphaFoldDB" id="A0A9Y1BM75"/>
<dbReference type="InterPro" id="IPR017896">
    <property type="entry name" value="4Fe4S_Fe-S-bd"/>
</dbReference>
<feature type="domain" description="FAD/NAD(P)-binding" evidence="6">
    <location>
        <begin position="146"/>
        <end position="352"/>
    </location>
</feature>
<dbReference type="Gene3D" id="3.30.70.20">
    <property type="match status" value="1"/>
</dbReference>
<feature type="domain" description="4Fe-4S ferredoxin-type" evidence="7">
    <location>
        <begin position="598"/>
        <end position="651"/>
    </location>
</feature>
<dbReference type="PRINTS" id="PR00419">
    <property type="entry name" value="ADXRDTASE"/>
</dbReference>
<evidence type="ECO:0000256" key="3">
    <source>
        <dbReference type="ARBA" id="ARBA00023004"/>
    </source>
</evidence>
<dbReference type="InterPro" id="IPR039650">
    <property type="entry name" value="HdrA-like"/>
</dbReference>
<comment type="subunit">
    <text evidence="5">The ferredoxin:CoB-CoM heterodisulfide reductase is composed of three subunits; HdrA, HdrB and HdrC.</text>
</comment>
<comment type="pathway">
    <text evidence="5">Cofactor metabolism; coenzyme M-coenzyme B heterodisulfide reduction; coenzyme B and coenzyme M from coenzyme M-coenzyme B heterodisulfide: step 1/1.</text>
</comment>
<evidence type="ECO:0000259" key="7">
    <source>
        <dbReference type="Pfam" id="PF12838"/>
    </source>
</evidence>
<comment type="cofactor">
    <cofactor evidence="5">
        <name>[4Fe-4S] cluster</name>
        <dbReference type="ChEBI" id="CHEBI:49883"/>
    </cofactor>
</comment>
<dbReference type="SUPFAM" id="SSF51971">
    <property type="entry name" value="Nucleotide-binding domain"/>
    <property type="match status" value="1"/>
</dbReference>
<dbReference type="SUPFAM" id="SSF54862">
    <property type="entry name" value="4Fe-4S ferredoxins"/>
    <property type="match status" value="1"/>
</dbReference>
<keyword evidence="5" id="KW-0285">Flavoprotein</keyword>
<evidence type="ECO:0000259" key="6">
    <source>
        <dbReference type="Pfam" id="PF07992"/>
    </source>
</evidence>
<evidence type="ECO:0000256" key="2">
    <source>
        <dbReference type="ARBA" id="ARBA00023002"/>
    </source>
</evidence>
<dbReference type="EC" id="1.8.-.-" evidence="5"/>
<dbReference type="Gene3D" id="3.40.50.720">
    <property type="entry name" value="NAD(P)-binding Rossmann-like Domain"/>
    <property type="match status" value="1"/>
</dbReference>
<keyword evidence="3 5" id="KW-0408">Iron</keyword>
<organism evidence="8">
    <name type="scientific">Candidatus Heimdallarchaeum aukensis</name>
    <dbReference type="NCBI Taxonomy" id="2876573"/>
    <lineage>
        <taxon>Archaea</taxon>
        <taxon>Promethearchaeati</taxon>
        <taxon>Candidatus Heimdallarchaeota</taxon>
        <taxon>Candidatus Heimdallarchaeia (ex Rinke et al. 2021) (nom. nud.)</taxon>
        <taxon>Candidatus Heimdallarchaeales</taxon>
        <taxon>Candidatus Heimdallarchaeaceae</taxon>
        <taxon>Candidatus Heimdallarchaeum</taxon>
    </lineage>
</organism>
<name>A0A9Y1BM75_9ARCH</name>